<proteinExistence type="predicted"/>
<dbReference type="RefSeq" id="WP_113966658.1">
    <property type="nucleotide sequence ID" value="NZ_JAWVXR010000006.1"/>
</dbReference>
<dbReference type="InterPro" id="IPR025665">
    <property type="entry name" value="Beta-barrel_OMP_2"/>
</dbReference>
<feature type="signal peptide" evidence="1">
    <location>
        <begin position="1"/>
        <end position="20"/>
    </location>
</feature>
<accession>A0A368P279</accession>
<dbReference type="Pfam" id="PF13568">
    <property type="entry name" value="OMP_b-brl_2"/>
    <property type="match status" value="1"/>
</dbReference>
<name>A0A368P279_9FLAO</name>
<feature type="domain" description="Outer membrane protein beta-barrel" evidence="2">
    <location>
        <begin position="19"/>
        <end position="189"/>
    </location>
</feature>
<evidence type="ECO:0000259" key="2">
    <source>
        <dbReference type="Pfam" id="PF13568"/>
    </source>
</evidence>
<organism evidence="3 4">
    <name type="scientific">Oceanihabitans sediminis</name>
    <dbReference type="NCBI Taxonomy" id="1812012"/>
    <lineage>
        <taxon>Bacteria</taxon>
        <taxon>Pseudomonadati</taxon>
        <taxon>Bacteroidota</taxon>
        <taxon>Flavobacteriia</taxon>
        <taxon>Flavobacteriales</taxon>
        <taxon>Flavobacteriaceae</taxon>
        <taxon>Oceanihabitans</taxon>
    </lineage>
</organism>
<dbReference type="OrthoDB" id="947434at2"/>
<protein>
    <submittedName>
        <fullName evidence="3">PorT family protein</fullName>
    </submittedName>
</protein>
<feature type="chain" id="PRO_5016752052" evidence="1">
    <location>
        <begin position="21"/>
        <end position="192"/>
    </location>
</feature>
<keyword evidence="1" id="KW-0732">Signal</keyword>
<evidence type="ECO:0000313" key="3">
    <source>
        <dbReference type="EMBL" id="RCU56516.1"/>
    </source>
</evidence>
<comment type="caution">
    <text evidence="3">The sequence shown here is derived from an EMBL/GenBank/DDBJ whole genome shotgun (WGS) entry which is preliminary data.</text>
</comment>
<dbReference type="AlphaFoldDB" id="A0A368P279"/>
<keyword evidence="4" id="KW-1185">Reference proteome</keyword>
<dbReference type="Proteomes" id="UP000252249">
    <property type="component" value="Unassembled WGS sequence"/>
</dbReference>
<gene>
    <name evidence="3" type="ORF">DU428_11490</name>
</gene>
<dbReference type="Gene3D" id="2.40.160.60">
    <property type="entry name" value="Outer membrane protein transport protein (OMPP1/FadL/TodX)"/>
    <property type="match status" value="1"/>
</dbReference>
<sequence>MKKLLFTAAIAFLGFTSVNAQEFSFGPKAGLNLATLTGDVEDAEMKVGIHIGGAAEIMFNDKMGLQAELLFSMQGAQNKYTETSSFGGVTETYKSDEKVKLSYINIPVMFKYYIVDGFNVEAGPQVGFLISAKAEEEYEVSYVGGGSDYNESGSEEYDVDDELLPIDFGFNLGLGYKMDSGLNFGLRYNILV</sequence>
<dbReference type="EMBL" id="QPIG01000005">
    <property type="protein sequence ID" value="RCU56516.1"/>
    <property type="molecule type" value="Genomic_DNA"/>
</dbReference>
<evidence type="ECO:0000313" key="4">
    <source>
        <dbReference type="Proteomes" id="UP000252249"/>
    </source>
</evidence>
<evidence type="ECO:0000256" key="1">
    <source>
        <dbReference type="SAM" id="SignalP"/>
    </source>
</evidence>
<reference evidence="3 4" key="1">
    <citation type="submission" date="2018-07" db="EMBL/GenBank/DDBJ databases">
        <title>Oceanihabitans testaceum sp. nov., isolated from marine sediment.</title>
        <authorList>
            <person name="Li C.-M."/>
        </authorList>
    </citation>
    <scope>NUCLEOTIDE SEQUENCE [LARGE SCALE GENOMIC DNA]</scope>
    <source>
        <strain evidence="3 4">S9-10</strain>
    </source>
</reference>